<dbReference type="FunFam" id="1.10.150.50:FF:000004">
    <property type="entry name" value="PTPRF interacting protein alpha 1"/>
    <property type="match status" value="1"/>
</dbReference>
<dbReference type="PANTHER" id="PTHR12587:SF15">
    <property type="entry name" value="LIPRIN-ALPHA-1"/>
    <property type="match status" value="1"/>
</dbReference>
<comment type="similarity">
    <text evidence="2">Belongs to the liprin family. Liprin-alpha subfamily.</text>
</comment>
<dbReference type="InterPro" id="IPR013761">
    <property type="entry name" value="SAM/pointed_sf"/>
</dbReference>
<evidence type="ECO:0000256" key="2">
    <source>
        <dbReference type="ARBA" id="ARBA00007026"/>
    </source>
</evidence>
<keyword evidence="4" id="KW-0597">Phosphoprotein</keyword>
<dbReference type="GO" id="GO:0050808">
    <property type="term" value="P:synapse organization"/>
    <property type="evidence" value="ECO:0007669"/>
    <property type="project" value="TreeGrafter"/>
</dbReference>
<name>A0A9Y6M204_9CICH</name>
<feature type="compositionally biased region" description="Low complexity" evidence="8">
    <location>
        <begin position="790"/>
        <end position="805"/>
    </location>
</feature>
<dbReference type="SUPFAM" id="SSF47769">
    <property type="entry name" value="SAM/Pointed domain"/>
    <property type="match status" value="3"/>
</dbReference>
<feature type="domain" description="SAM" evidence="9">
    <location>
        <begin position="1012"/>
        <end position="1069"/>
    </location>
</feature>
<feature type="region of interest" description="Disordered" evidence="8">
    <location>
        <begin position="211"/>
        <end position="261"/>
    </location>
</feature>
<dbReference type="CDD" id="cd09568">
    <property type="entry name" value="SAM_liprin-alpha1_2_3_4_repeat3"/>
    <property type="match status" value="1"/>
</dbReference>
<dbReference type="InterPro" id="IPR037622">
    <property type="entry name" value="LIP-1_SAM_3"/>
</dbReference>
<protein>
    <submittedName>
        <fullName evidence="11">Liprin-alpha-1 isoform X13</fullName>
    </submittedName>
</protein>
<dbReference type="FunFam" id="1.10.150.50:FF:000003">
    <property type="entry name" value="liprin-alpha-2 isoform X1"/>
    <property type="match status" value="1"/>
</dbReference>
<evidence type="ECO:0000256" key="4">
    <source>
        <dbReference type="ARBA" id="ARBA00022553"/>
    </source>
</evidence>
<dbReference type="GO" id="GO:0005737">
    <property type="term" value="C:cytoplasm"/>
    <property type="evidence" value="ECO:0007669"/>
    <property type="project" value="UniProtKB-SubCell"/>
</dbReference>
<dbReference type="InterPro" id="IPR057892">
    <property type="entry name" value="LIP-1_CC2"/>
</dbReference>
<evidence type="ECO:0000256" key="7">
    <source>
        <dbReference type="SAM" id="Coils"/>
    </source>
</evidence>
<feature type="region of interest" description="Disordered" evidence="8">
    <location>
        <begin position="1189"/>
        <end position="1244"/>
    </location>
</feature>
<dbReference type="InterPro" id="IPR029515">
    <property type="entry name" value="Liprin"/>
</dbReference>
<dbReference type="Pfam" id="PF00536">
    <property type="entry name" value="SAM_1"/>
    <property type="match status" value="1"/>
</dbReference>
<dbReference type="GeneID" id="102206899"/>
<feature type="region of interest" description="Disordered" evidence="8">
    <location>
        <begin position="786"/>
        <end position="869"/>
    </location>
</feature>
<evidence type="ECO:0000256" key="5">
    <source>
        <dbReference type="ARBA" id="ARBA00022737"/>
    </source>
</evidence>
<accession>A0A9Y6M204</accession>
<keyword evidence="10" id="KW-1185">Reference proteome</keyword>
<evidence type="ECO:0000259" key="9">
    <source>
        <dbReference type="PROSITE" id="PS50105"/>
    </source>
</evidence>
<dbReference type="Gene3D" id="1.10.150.50">
    <property type="entry name" value="Transcription Factor, Ets-1"/>
    <property type="match status" value="3"/>
</dbReference>
<dbReference type="InterPro" id="IPR037620">
    <property type="entry name" value="LIP-1_SAM_1"/>
</dbReference>
<keyword evidence="5" id="KW-0677">Repeat</keyword>
<dbReference type="RefSeq" id="XP_013769936.1">
    <property type="nucleotide sequence ID" value="XM_013914482.1"/>
</dbReference>
<keyword evidence="6 7" id="KW-0175">Coiled coil</keyword>
<comment type="subcellular location">
    <subcellularLocation>
        <location evidence="1">Cytoplasm</location>
    </subcellularLocation>
</comment>
<reference evidence="11" key="1">
    <citation type="submission" date="2025-08" db="UniProtKB">
        <authorList>
            <consortium name="RefSeq"/>
        </authorList>
    </citation>
    <scope>IDENTIFICATION</scope>
</reference>
<feature type="region of interest" description="Disordered" evidence="8">
    <location>
        <begin position="694"/>
        <end position="766"/>
    </location>
</feature>
<dbReference type="GO" id="GO:0048786">
    <property type="term" value="C:presynaptic active zone"/>
    <property type="evidence" value="ECO:0007669"/>
    <property type="project" value="TreeGrafter"/>
</dbReference>
<dbReference type="PROSITE" id="PS50105">
    <property type="entry name" value="SAM_DOMAIN"/>
    <property type="match status" value="3"/>
</dbReference>
<feature type="region of interest" description="Disordered" evidence="8">
    <location>
        <begin position="1"/>
        <end position="35"/>
    </location>
</feature>
<feature type="coiled-coil region" evidence="7">
    <location>
        <begin position="272"/>
        <end position="446"/>
    </location>
</feature>
<dbReference type="InterPro" id="IPR037621">
    <property type="entry name" value="LIP-1_SAM_2"/>
</dbReference>
<dbReference type="PANTHER" id="PTHR12587">
    <property type="entry name" value="LAR INTERACTING PROTEIN LIP -RELATED PROTEIN"/>
    <property type="match status" value="1"/>
</dbReference>
<gene>
    <name evidence="11" type="primary">ppfia1</name>
</gene>
<feature type="coiled-coil region" evidence="7">
    <location>
        <begin position="92"/>
        <end position="133"/>
    </location>
</feature>
<dbReference type="CTD" id="8500"/>
<feature type="compositionally biased region" description="Polar residues" evidence="8">
    <location>
        <begin position="1226"/>
        <end position="1244"/>
    </location>
</feature>
<dbReference type="SMART" id="SM00454">
    <property type="entry name" value="SAM"/>
    <property type="match status" value="3"/>
</dbReference>
<evidence type="ECO:0000256" key="3">
    <source>
        <dbReference type="ARBA" id="ARBA00022490"/>
    </source>
</evidence>
<dbReference type="CDD" id="cd09565">
    <property type="entry name" value="SAM_liprin-alpha1_2_3_4_repeat2"/>
    <property type="match status" value="1"/>
</dbReference>
<dbReference type="CDD" id="cd09562">
    <property type="entry name" value="SAM_liprin-alpha1_2_3_4_repeat1"/>
    <property type="match status" value="1"/>
</dbReference>
<feature type="domain" description="SAM" evidence="9">
    <location>
        <begin position="1093"/>
        <end position="1162"/>
    </location>
</feature>
<evidence type="ECO:0000256" key="8">
    <source>
        <dbReference type="SAM" id="MobiDB-lite"/>
    </source>
</evidence>
<feature type="compositionally biased region" description="Gly residues" evidence="8">
    <location>
        <begin position="14"/>
        <end position="25"/>
    </location>
</feature>
<feature type="coiled-coil region" evidence="7">
    <location>
        <begin position="479"/>
        <end position="523"/>
    </location>
</feature>
<evidence type="ECO:0000313" key="10">
    <source>
        <dbReference type="Proteomes" id="UP000695023"/>
    </source>
</evidence>
<feature type="domain" description="SAM" evidence="9">
    <location>
        <begin position="890"/>
        <end position="956"/>
    </location>
</feature>
<feature type="compositionally biased region" description="Polar residues" evidence="8">
    <location>
        <begin position="223"/>
        <end position="238"/>
    </location>
</feature>
<dbReference type="Proteomes" id="UP000695023">
    <property type="component" value="Unplaced"/>
</dbReference>
<dbReference type="FunFam" id="1.10.150.50:FF:000002">
    <property type="entry name" value="PTPRF interacting protein alpha 1"/>
    <property type="match status" value="1"/>
</dbReference>
<feature type="compositionally biased region" description="Low complexity" evidence="8">
    <location>
        <begin position="1209"/>
        <end position="1220"/>
    </location>
</feature>
<dbReference type="Pfam" id="PF25526">
    <property type="entry name" value="LIP-1"/>
    <property type="match status" value="1"/>
</dbReference>
<evidence type="ECO:0000256" key="6">
    <source>
        <dbReference type="ARBA" id="ARBA00023054"/>
    </source>
</evidence>
<sequence>MMCEVMPTISEAEGPGGGNGGGRRGSGSPLQSDSEGHFESLMVSMLEERDRLLETLRETQENLGLTQSKLHEVSHERDSLQRQLNTALPQEFAALTKELNVCREQLLEKEEEIAELKAERNNTRLLLEHLECLVSRHERSLRMTVVKRQAQSPAGVSSEVEVLKALKSLFEHHKALDEKVRERLRVALERCSALEEQLTFSHKELTYLREQNSQKRGLADGTSEVNHNSENTPSTNGKRSSDGSSSQEDESAPGFGKVGELQEVMDRQMADLGQMKERMAAMASRITELEEDLDTARKDLIKSEDMNTRLQRDLRESMAQKEDMEERITTLEKRYLAAQREATSVHDLNDKLENEVANKDSLYRQTEERNRQLQEKLELAEQKLQQTIRKAETLPEVEAELAQRVAALTKAEERHGNVEERLRQLEAQLEEKNQELLRARQREKMNEEHNKRLSETVDKLLSESNERLQLHLKERMSALEDKNALIRELEHTKKLIEESHHEKEQLLIQIETMRAENEQGRSRSNSLLHGRSQLGSTPDFRYPVSASSMMDSNSDHYGSALVLRRPQKGRVAALRDEPSKVQTLNEQEWERMQQANVLANVAQAFESDMDASDLEEDRETVFSSVDLLSPAGQADAQTLALMLQEQLDAINNEIRMIQEEKESTAIRAEEIECRVGSGDSLGGHFRSMSSIPPSLYAGSSLGGSPPGSGHSTPRRIPRSPNRELDRMGVMTLPSDLRKHRRKSAQDDKATIHCETSPPTTPRSIRLNREVGHAASHEDIRDIRGLSSLQDGQGSNPSSSNSSQDSLNKAAKKKSIKSSIGRLFGKKEKGRPSIPGKDPASQAGTPEAESSPKDGLGVGTLGGPAEKNRKLQKKHELLEEARRQGLPFAQWDGPTVVVWLELWVGMPAWYVAACRANVKSGAIMSALSDTEIQREIGISNPLHRLKLRLAIQEIMSLTSPSAPPTSRTTTGNVWVTHEEMESLAATPPTEDDEGSWAQTLAYGDMNHEWIGNEWLPSLGLPQYRSYFMESLVDARMLDHLTKKDLRGQLKMVDSFHRNSFQCGVMCLRRLNYDRKELERRREESMLEFKDVLVWSNERVISWVQAIGLKEYSSNLCESGVHGALLALDDTFDHNALALLLQIPTQNTQARATLEREYSSLLAMGTDRRMEEDDDKNFRRAPSWRKKFRPKDMRGMSLGASDTLPANFRVTSSSAASPSTQPKRSPMDGSQSIQRLDTATVRTYSC</sequence>
<dbReference type="Pfam" id="PF07647">
    <property type="entry name" value="SAM_2"/>
    <property type="match status" value="1"/>
</dbReference>
<feature type="coiled-coil region" evidence="7">
    <location>
        <begin position="640"/>
        <end position="667"/>
    </location>
</feature>
<dbReference type="AlphaFoldDB" id="A0A9Y6M204"/>
<evidence type="ECO:0000256" key="1">
    <source>
        <dbReference type="ARBA" id="ARBA00004496"/>
    </source>
</evidence>
<evidence type="ECO:0000313" key="11">
    <source>
        <dbReference type="RefSeq" id="XP_013769936.1"/>
    </source>
</evidence>
<proteinExistence type="inferred from homology"/>
<keyword evidence="3" id="KW-0963">Cytoplasm</keyword>
<dbReference type="InterPro" id="IPR001660">
    <property type="entry name" value="SAM"/>
</dbReference>
<organism evidence="10 11">
    <name type="scientific">Pundamilia nyererei</name>
    <dbReference type="NCBI Taxonomy" id="303518"/>
    <lineage>
        <taxon>Eukaryota</taxon>
        <taxon>Metazoa</taxon>
        <taxon>Chordata</taxon>
        <taxon>Craniata</taxon>
        <taxon>Vertebrata</taxon>
        <taxon>Euteleostomi</taxon>
        <taxon>Actinopterygii</taxon>
        <taxon>Neopterygii</taxon>
        <taxon>Teleostei</taxon>
        <taxon>Neoteleostei</taxon>
        <taxon>Acanthomorphata</taxon>
        <taxon>Ovalentaria</taxon>
        <taxon>Cichlomorphae</taxon>
        <taxon>Cichliformes</taxon>
        <taxon>Cichlidae</taxon>
        <taxon>African cichlids</taxon>
        <taxon>Pseudocrenilabrinae</taxon>
        <taxon>Haplochromini</taxon>
        <taxon>Pundamilia</taxon>
    </lineage>
</organism>